<keyword evidence="1" id="KW-0808">Transferase</keyword>
<dbReference type="EMBL" id="AB524586">
    <property type="protein sequence ID" value="BAJ07845.1"/>
    <property type="molecule type" value="Genomic_DNA"/>
</dbReference>
<reference evidence="1" key="1">
    <citation type="journal article" date="2010" name="Appl. Environ. Microbiol.">
        <title>Cloning and characterization of a gene cluster for hatomarubigin biosynthesis in Streptomyces sp. strain 2238-SVT4.</title>
        <authorList>
            <person name="Kawasaki T."/>
            <person name="Hirashima R."/>
            <person name="Maruta T."/>
            <person name="Sato H."/>
            <person name="Maeda A."/>
            <person name="Yamada Y."/>
            <person name="Takeda M."/>
            <person name="Hayakawa Y."/>
        </authorList>
    </citation>
    <scope>NUCLEOTIDE SEQUENCE</scope>
    <source>
        <strain evidence="1">2238-SVT4</strain>
    </source>
</reference>
<name>D5MRH9_9ACTN</name>
<dbReference type="Gene3D" id="3.30.70.100">
    <property type="match status" value="2"/>
</dbReference>
<proteinExistence type="predicted"/>
<sequence>MPVASDAPPDFGRSDVEAVVVTTASLPKPNAAELADTVAARWQAGPWPAEQVALSVFIGGDGTSVLTYAQWSSRGALEESLRDHGSVSWANAPGALLGEGADSGVRTTGPLPFGIYRTVRGTAVTEENPVPVSFPVAFFTMADEASAAAWVDGLLSAEEENEGDERAYPDAIAANFHVSLDGTQVLVLSEWLSAEAASQHIADVWDPILAHFGGDAGALYRHHTTLNALEKTAD</sequence>
<dbReference type="AlphaFoldDB" id="D5MRH9"/>
<accession>D5MRH9</accession>
<organism evidence="1">
    <name type="scientific">Streptomyces sp. 2238-SVT4</name>
    <dbReference type="NCBI Taxonomy" id="681626"/>
    <lineage>
        <taxon>Bacteria</taxon>
        <taxon>Bacillati</taxon>
        <taxon>Actinomycetota</taxon>
        <taxon>Actinomycetes</taxon>
        <taxon>Kitasatosporales</taxon>
        <taxon>Streptomycetaceae</taxon>
        <taxon>Streptomyces</taxon>
    </lineage>
</organism>
<gene>
    <name evidence="1" type="primary">hrbF</name>
</gene>
<dbReference type="GO" id="GO:0008168">
    <property type="term" value="F:methyltransferase activity"/>
    <property type="evidence" value="ECO:0007669"/>
    <property type="project" value="UniProtKB-KW"/>
</dbReference>
<dbReference type="GO" id="GO:0032259">
    <property type="term" value="P:methylation"/>
    <property type="evidence" value="ECO:0007669"/>
    <property type="project" value="UniProtKB-KW"/>
</dbReference>
<keyword evidence="1" id="KW-0489">Methyltransferase</keyword>
<evidence type="ECO:0000313" key="1">
    <source>
        <dbReference type="EMBL" id="BAJ07845.1"/>
    </source>
</evidence>
<protein>
    <submittedName>
        <fullName evidence="1">Putative dehydrogenase-methyltransferase</fullName>
    </submittedName>
</protein>